<name>A0A1N6P7J3_9FLAO</name>
<dbReference type="CDD" id="cd10033">
    <property type="entry name" value="UDG_like"/>
    <property type="match status" value="1"/>
</dbReference>
<dbReference type="AlphaFoldDB" id="A0A1N6P7J3"/>
<dbReference type="SMART" id="SM00986">
    <property type="entry name" value="UDG"/>
    <property type="match status" value="1"/>
</dbReference>
<gene>
    <name evidence="2" type="ORF">SAMN05421797_101316</name>
</gene>
<dbReference type="InterPro" id="IPR047124">
    <property type="entry name" value="HI_0220.2"/>
</dbReference>
<protein>
    <submittedName>
        <fullName evidence="2">Uracil-DNA glycosylase</fullName>
    </submittedName>
</protein>
<accession>A0A1N6P7J3</accession>
<dbReference type="SUPFAM" id="SSF52141">
    <property type="entry name" value="Uracil-DNA glycosylase-like"/>
    <property type="match status" value="1"/>
</dbReference>
<evidence type="ECO:0000313" key="2">
    <source>
        <dbReference type="EMBL" id="SIQ00344.1"/>
    </source>
</evidence>
<keyword evidence="3" id="KW-1185">Reference proteome</keyword>
<dbReference type="EMBL" id="FTMA01000001">
    <property type="protein sequence ID" value="SIQ00344.1"/>
    <property type="molecule type" value="Genomic_DNA"/>
</dbReference>
<evidence type="ECO:0000313" key="3">
    <source>
        <dbReference type="Proteomes" id="UP000186953"/>
    </source>
</evidence>
<dbReference type="Proteomes" id="UP000186953">
    <property type="component" value="Unassembled WGS sequence"/>
</dbReference>
<proteinExistence type="predicted"/>
<organism evidence="2 3">
    <name type="scientific">Maribacter ulvicola</name>
    <dbReference type="NCBI Taxonomy" id="228959"/>
    <lineage>
        <taxon>Bacteria</taxon>
        <taxon>Pseudomonadati</taxon>
        <taxon>Bacteroidota</taxon>
        <taxon>Flavobacteriia</taxon>
        <taxon>Flavobacteriales</taxon>
        <taxon>Flavobacteriaceae</taxon>
        <taxon>Maribacter</taxon>
    </lineage>
</organism>
<dbReference type="SMART" id="SM00987">
    <property type="entry name" value="UreE_C"/>
    <property type="match status" value="1"/>
</dbReference>
<dbReference type="Pfam" id="PF03167">
    <property type="entry name" value="UDG"/>
    <property type="match status" value="1"/>
</dbReference>
<sequence>MQNLLSEIRGCEVCKAHLPLEPRPIVAGAKNSKIIVIGQAPGRKAHVENKPWDDPSGRKLREWLGVTDEDFYDPNNFGIIPMGFCYPGKGKSGDLPPRKECAPLWHPRVWEEFKNVKLILLIGKYAQDQYLGEQAKKNLTENVLHHKEFLPKYFVLPHPSPVNRFWRSKNPWFEEDVVGELQELVAKILK</sequence>
<dbReference type="Gene3D" id="3.40.470.10">
    <property type="entry name" value="Uracil-DNA glycosylase-like domain"/>
    <property type="match status" value="1"/>
</dbReference>
<reference evidence="3" key="1">
    <citation type="submission" date="2017-01" db="EMBL/GenBank/DDBJ databases">
        <authorList>
            <person name="Varghese N."/>
            <person name="Submissions S."/>
        </authorList>
    </citation>
    <scope>NUCLEOTIDE SEQUENCE [LARGE SCALE GENOMIC DNA]</scope>
    <source>
        <strain evidence="3">DSM 15366</strain>
    </source>
</reference>
<feature type="domain" description="Uracil-DNA glycosylase-like" evidence="1">
    <location>
        <begin position="25"/>
        <end position="182"/>
    </location>
</feature>
<dbReference type="OrthoDB" id="9789139at2"/>
<dbReference type="PANTHER" id="PTHR42160">
    <property type="entry name" value="URACIL-DNA GLYCOSYLASE SUPERFAMILY PROTEIN"/>
    <property type="match status" value="1"/>
</dbReference>
<dbReference type="PANTHER" id="PTHR42160:SF1">
    <property type="entry name" value="URACIL-DNA GLYCOSYLASE SUPERFAMILY PROTEIN"/>
    <property type="match status" value="1"/>
</dbReference>
<dbReference type="InterPro" id="IPR036895">
    <property type="entry name" value="Uracil-DNA_glycosylase-like_sf"/>
</dbReference>
<dbReference type="InterPro" id="IPR005122">
    <property type="entry name" value="Uracil-DNA_glycosylase-like"/>
</dbReference>
<dbReference type="RefSeq" id="WP_076546570.1">
    <property type="nucleotide sequence ID" value="NZ_FTMA01000001.1"/>
</dbReference>
<evidence type="ECO:0000259" key="1">
    <source>
        <dbReference type="SMART" id="SM00986"/>
    </source>
</evidence>
<dbReference type="STRING" id="228959.SAMN05421797_101316"/>